<feature type="transmembrane region" description="Helical" evidence="1">
    <location>
        <begin position="427"/>
        <end position="447"/>
    </location>
</feature>
<dbReference type="EMBL" id="CP000613">
    <property type="protein sequence ID" value="ACJ00589.1"/>
    <property type="molecule type" value="Genomic_DNA"/>
</dbReference>
<reference evidence="2 3" key="1">
    <citation type="journal article" date="2010" name="BMC Genomics">
        <title>Metabolic flexibility revealed in the genome of the cyst-forming alpha-1 proteobacterium Rhodospirillum centenum.</title>
        <authorList>
            <person name="Lu Y.K."/>
            <person name="Marden J."/>
            <person name="Han M."/>
            <person name="Swingley W.D."/>
            <person name="Mastrian S.D."/>
            <person name="Chowdhury S.R."/>
            <person name="Hao J."/>
            <person name="Helmy T."/>
            <person name="Kim S."/>
            <person name="Kurdoglu A.A."/>
            <person name="Matthies H.J."/>
            <person name="Rollo D."/>
            <person name="Stothard P."/>
            <person name="Blankenship R.E."/>
            <person name="Bauer C.E."/>
            <person name="Touchman J.W."/>
        </authorList>
    </citation>
    <scope>NUCLEOTIDE SEQUENCE [LARGE SCALE GENOMIC DNA]</scope>
    <source>
        <strain evidence="3">ATCC 51521 / SW</strain>
    </source>
</reference>
<dbReference type="STRING" id="414684.RC1_3227"/>
<dbReference type="Pfam" id="PF00873">
    <property type="entry name" value="ACR_tran"/>
    <property type="match status" value="1"/>
</dbReference>
<keyword evidence="3" id="KW-1185">Reference proteome</keyword>
<sequence>MNPNALIRSFTRHKVAANILMLLMLLSGVWGMQRLEVQMEPDFDIPQISVAVVWPGASADDVDRGIVEALEREVRYLDGVDDVVGRSREGIGELFIEYKSGTDMTRAMTEVEQAVASVTTLPQGSERPVIQQFLVYDDIMNLVLSGPLPEPALRAWAKQIRDGLMARGVDRINVEGLRDTEIWVEIPAAELDRLDATLGDVAQRIGDISSDVPSGSLTGGVEKQIRTLGRQEQASGIAGLTLRGDAQGRLLTLGDIATVRETYEDGAVSGRRSGNPAIRLELQKAKNGDLLAITAVVDRYLEQIRPTLPPTLKLEIYDRETDALEQRIDMLVDNAVGGMILVFAVLYIFLRPRVTWWIVVDVLMSLSVTFAIMMWLGQSINMMSLFALIMMVGIICDDSIVVAEHAQTLQERGWDPTRAVETAARRMFWPIVAASVTTVAAFAPMLMMQGPNGDYVEPLPMVAIAVILASLVGCFLTLPSHIRHALEHDKGHSSRARLWFDRSFLRFRDGRFKRIVQWSVDNRYATVAAAVTAMCLAIGLQAGGRVNFAFSPQPEGQSLTLNLLFSPGTPREVVAQQLDEAEAALYRVEAKLGYERGALVSMTFGQVGATVNGRVVPQVGDYMGGMEAEVISADLRDDRLTDIMKMWEAETRLLPGIDEAVFEEDSAGFGGSNIGWRLQHDDPYVLKQASLELREVLRGFAGVSGIRDNLPAGKPELVAAVTPRGEALGFTTEIVGRQLRDALDGAIAKRFPRGDEEVTVRVRLPAADQSEQALRNLRLRSPTGEEVPLGDVVTLKERPGLARILRSKGLRTVSVFADVDIHKSNPGEIRDAIEKEHLPRIMEKYGVARNMGDGAEQEAEFWADFYAGILVALVGIYLVLAWIMGSFTRPAAVMAVIPFSVAGAVYGHWIMGADMTMFSYISIMGMAGILVNDSIQVVTSIDERHAAGEPLHLAVVDGAVERLRQVALTSLTTIFGLLPLMLETQLQAQFMIPMAITFVFGIGTATLLVLLLMPAMLMVVEDAKSGAGRVWRGLKRGGRWLARDPDAPRPARPPVRTPAE</sequence>
<dbReference type="Gene3D" id="3.30.70.1320">
    <property type="entry name" value="Multidrug efflux transporter AcrB pore domain like"/>
    <property type="match status" value="1"/>
</dbReference>
<dbReference type="KEGG" id="rce:RC1_3227"/>
<name>B6IWB5_RHOCS</name>
<dbReference type="InterPro" id="IPR027463">
    <property type="entry name" value="AcrB_DN_DC_subdom"/>
</dbReference>
<dbReference type="OrthoDB" id="174266at2"/>
<dbReference type="Gene3D" id="3.30.70.1440">
    <property type="entry name" value="Multidrug efflux transporter AcrB pore domain"/>
    <property type="match status" value="1"/>
</dbReference>
<dbReference type="PANTHER" id="PTHR32063:SF33">
    <property type="entry name" value="RND SUPERFAMILY EFFLUX PUMP PERMEASE COMPONENT"/>
    <property type="match status" value="1"/>
</dbReference>
<dbReference type="GO" id="GO:0005886">
    <property type="term" value="C:plasma membrane"/>
    <property type="evidence" value="ECO:0007669"/>
    <property type="project" value="TreeGrafter"/>
</dbReference>
<dbReference type="GO" id="GO:0042910">
    <property type="term" value="F:xenobiotic transmembrane transporter activity"/>
    <property type="evidence" value="ECO:0007669"/>
    <property type="project" value="TreeGrafter"/>
</dbReference>
<feature type="transmembrane region" description="Helical" evidence="1">
    <location>
        <begin position="356"/>
        <end position="376"/>
    </location>
</feature>
<evidence type="ECO:0000313" key="2">
    <source>
        <dbReference type="EMBL" id="ACJ00589.1"/>
    </source>
</evidence>
<dbReference type="Gene3D" id="3.30.2090.10">
    <property type="entry name" value="Multidrug efflux transporter AcrB TolC docking domain, DN and DC subdomains"/>
    <property type="match status" value="2"/>
</dbReference>
<feature type="transmembrane region" description="Helical" evidence="1">
    <location>
        <begin position="330"/>
        <end position="349"/>
    </location>
</feature>
<organism evidence="2 3">
    <name type="scientific">Rhodospirillum centenum (strain ATCC 51521 / SW)</name>
    <dbReference type="NCBI Taxonomy" id="414684"/>
    <lineage>
        <taxon>Bacteria</taxon>
        <taxon>Pseudomonadati</taxon>
        <taxon>Pseudomonadota</taxon>
        <taxon>Alphaproteobacteria</taxon>
        <taxon>Rhodospirillales</taxon>
        <taxon>Rhodospirillaceae</taxon>
        <taxon>Rhodospirillum</taxon>
    </lineage>
</organism>
<protein>
    <submittedName>
        <fullName evidence="2">AcrB</fullName>
    </submittedName>
</protein>
<dbReference type="Gene3D" id="1.20.1640.10">
    <property type="entry name" value="Multidrug efflux transporter AcrB transmembrane domain"/>
    <property type="match status" value="2"/>
</dbReference>
<feature type="transmembrane region" description="Helical" evidence="1">
    <location>
        <begin position="382"/>
        <end position="406"/>
    </location>
</feature>
<accession>B6IWB5</accession>
<dbReference type="SUPFAM" id="SSF82866">
    <property type="entry name" value="Multidrug efflux transporter AcrB transmembrane domain"/>
    <property type="match status" value="2"/>
</dbReference>
<keyword evidence="1" id="KW-0472">Membrane</keyword>
<dbReference type="SUPFAM" id="SSF82693">
    <property type="entry name" value="Multidrug efflux transporter AcrB pore domain, PN1, PN2, PC1 and PC2 subdomains"/>
    <property type="match status" value="2"/>
</dbReference>
<evidence type="ECO:0000256" key="1">
    <source>
        <dbReference type="SAM" id="Phobius"/>
    </source>
</evidence>
<gene>
    <name evidence="2" type="ordered locus">RC1_3227</name>
</gene>
<dbReference type="PRINTS" id="PR00702">
    <property type="entry name" value="ACRIFLAVINRP"/>
</dbReference>
<feature type="transmembrane region" description="Helical" evidence="1">
    <location>
        <begin position="891"/>
        <end position="911"/>
    </location>
</feature>
<keyword evidence="1" id="KW-0812">Transmembrane</keyword>
<dbReference type="RefSeq" id="WP_012568368.1">
    <property type="nucleotide sequence ID" value="NC_011420.2"/>
</dbReference>
<feature type="transmembrane region" description="Helical" evidence="1">
    <location>
        <begin position="459"/>
        <end position="478"/>
    </location>
</feature>
<dbReference type="PANTHER" id="PTHR32063">
    <property type="match status" value="1"/>
</dbReference>
<evidence type="ECO:0000313" key="3">
    <source>
        <dbReference type="Proteomes" id="UP000001591"/>
    </source>
</evidence>
<dbReference type="SUPFAM" id="SSF82714">
    <property type="entry name" value="Multidrug efflux transporter AcrB TolC docking domain, DN and DC subdomains"/>
    <property type="match status" value="2"/>
</dbReference>
<feature type="transmembrane region" description="Helical" evidence="1">
    <location>
        <begin position="524"/>
        <end position="544"/>
    </location>
</feature>
<feature type="transmembrane region" description="Helical" evidence="1">
    <location>
        <begin position="865"/>
        <end position="884"/>
    </location>
</feature>
<feature type="transmembrane region" description="Helical" evidence="1">
    <location>
        <begin position="994"/>
        <end position="1020"/>
    </location>
</feature>
<proteinExistence type="predicted"/>
<dbReference type="InterPro" id="IPR001036">
    <property type="entry name" value="Acrflvin-R"/>
</dbReference>
<dbReference type="Gene3D" id="3.30.70.1430">
    <property type="entry name" value="Multidrug efflux transporter AcrB pore domain"/>
    <property type="match status" value="2"/>
</dbReference>
<dbReference type="AlphaFoldDB" id="B6IWB5"/>
<dbReference type="eggNOG" id="COG0841">
    <property type="taxonomic scope" value="Bacteria"/>
</dbReference>
<dbReference type="Proteomes" id="UP000001591">
    <property type="component" value="Chromosome"/>
</dbReference>
<keyword evidence="1" id="KW-1133">Transmembrane helix</keyword>
<dbReference type="HOGENOM" id="CLU_002755_1_2_5"/>